<proteinExistence type="inferred from homology"/>
<dbReference type="RefSeq" id="WP_163227121.1">
    <property type="nucleotide sequence ID" value="NZ_VYSG01000001.1"/>
</dbReference>
<dbReference type="CDD" id="cd00209">
    <property type="entry name" value="DHFR"/>
    <property type="match status" value="1"/>
</dbReference>
<comment type="pathway">
    <text evidence="1">Cofactor biosynthesis; tetrahydrofolate biosynthesis; 5,6,7,8-tetrahydrofolate from 7,8-dihydrofolate: step 1/1.</text>
</comment>
<dbReference type="GO" id="GO:0004146">
    <property type="term" value="F:dihydrofolate reductase activity"/>
    <property type="evidence" value="ECO:0007669"/>
    <property type="project" value="UniProtKB-EC"/>
</dbReference>
<dbReference type="PANTHER" id="PTHR48069:SF3">
    <property type="entry name" value="DIHYDROFOLATE REDUCTASE"/>
    <property type="match status" value="1"/>
</dbReference>
<dbReference type="GO" id="GO:0046655">
    <property type="term" value="P:folic acid metabolic process"/>
    <property type="evidence" value="ECO:0007669"/>
    <property type="project" value="TreeGrafter"/>
</dbReference>
<evidence type="ECO:0000256" key="1">
    <source>
        <dbReference type="ARBA" id="ARBA00004903"/>
    </source>
</evidence>
<organism evidence="10 11">
    <name type="scientific">Bifidobacterium choloepi</name>
    <dbReference type="NCBI Taxonomy" id="2614131"/>
    <lineage>
        <taxon>Bacteria</taxon>
        <taxon>Bacillati</taxon>
        <taxon>Actinomycetota</taxon>
        <taxon>Actinomycetes</taxon>
        <taxon>Bifidobacteriales</taxon>
        <taxon>Bifidobacteriaceae</taxon>
        <taxon>Bifidobacterium</taxon>
    </lineage>
</organism>
<feature type="domain" description="DHFR" evidence="9">
    <location>
        <begin position="37"/>
        <end position="218"/>
    </location>
</feature>
<keyword evidence="11" id="KW-1185">Reference proteome</keyword>
<evidence type="ECO:0000256" key="3">
    <source>
        <dbReference type="ARBA" id="ARBA00012856"/>
    </source>
</evidence>
<dbReference type="PROSITE" id="PS51330">
    <property type="entry name" value="DHFR_2"/>
    <property type="match status" value="1"/>
</dbReference>
<dbReference type="EMBL" id="VYSG01000001">
    <property type="protein sequence ID" value="NEG69570.1"/>
    <property type="molecule type" value="Genomic_DNA"/>
</dbReference>
<keyword evidence="5" id="KW-0521">NADP</keyword>
<dbReference type="InterPro" id="IPR017925">
    <property type="entry name" value="DHFR_CS"/>
</dbReference>
<dbReference type="Proteomes" id="UP000469292">
    <property type="component" value="Unassembled WGS sequence"/>
</dbReference>
<dbReference type="PROSITE" id="PS00075">
    <property type="entry name" value="DHFR_1"/>
    <property type="match status" value="1"/>
</dbReference>
<dbReference type="InterPro" id="IPR024072">
    <property type="entry name" value="DHFR-like_dom_sf"/>
</dbReference>
<dbReference type="GO" id="GO:0006730">
    <property type="term" value="P:one-carbon metabolic process"/>
    <property type="evidence" value="ECO:0007669"/>
    <property type="project" value="UniProtKB-KW"/>
</dbReference>
<evidence type="ECO:0000259" key="9">
    <source>
        <dbReference type="PROSITE" id="PS51330"/>
    </source>
</evidence>
<dbReference type="AlphaFoldDB" id="A0A6I5NAV4"/>
<evidence type="ECO:0000256" key="5">
    <source>
        <dbReference type="ARBA" id="ARBA00022857"/>
    </source>
</evidence>
<name>A0A6I5NAV4_9BIFI</name>
<dbReference type="GO" id="GO:0046654">
    <property type="term" value="P:tetrahydrofolate biosynthetic process"/>
    <property type="evidence" value="ECO:0007669"/>
    <property type="project" value="UniProtKB-UniPathway"/>
</dbReference>
<keyword evidence="4" id="KW-0554">One-carbon metabolism</keyword>
<dbReference type="UniPathway" id="UPA00077">
    <property type="reaction ID" value="UER00158"/>
</dbReference>
<comment type="similarity">
    <text evidence="2 7">Belongs to the dihydrofolate reductase family.</text>
</comment>
<gene>
    <name evidence="10" type="ORF">F6S87_02830</name>
</gene>
<evidence type="ECO:0000313" key="10">
    <source>
        <dbReference type="EMBL" id="NEG69570.1"/>
    </source>
</evidence>
<evidence type="ECO:0000256" key="8">
    <source>
        <dbReference type="SAM" id="MobiDB-lite"/>
    </source>
</evidence>
<keyword evidence="6" id="KW-0560">Oxidoreductase</keyword>
<dbReference type="SUPFAM" id="SSF53597">
    <property type="entry name" value="Dihydrofolate reductase-like"/>
    <property type="match status" value="1"/>
</dbReference>
<feature type="compositionally biased region" description="Basic and acidic residues" evidence="8">
    <location>
        <begin position="1"/>
        <end position="22"/>
    </location>
</feature>
<evidence type="ECO:0000256" key="7">
    <source>
        <dbReference type="RuleBase" id="RU004474"/>
    </source>
</evidence>
<sequence>MEHDSSRSGYHEPEPGVPGRDEFLEDDWGDDYPKTFSINLIWAQAQDSAGRDGVIGYQGAMPWHLGEDLRRFKELTVGHPVIMGRKTWESLNPKYRPLPGRDNIVVSRRDGFTAPGAVVVDSIEDALDIARQEAIPDDGLDRSEIWVIGGAQLFQQMMPEASKIFLTQIDSTVPADTYAPDVEKLLESGDWTVVEKTGWKKPADADDIKRYRFLVLEHSSNDSSEEE</sequence>
<dbReference type="GO" id="GO:0046452">
    <property type="term" value="P:dihydrofolate metabolic process"/>
    <property type="evidence" value="ECO:0007669"/>
    <property type="project" value="TreeGrafter"/>
</dbReference>
<dbReference type="GO" id="GO:0005829">
    <property type="term" value="C:cytosol"/>
    <property type="evidence" value="ECO:0007669"/>
    <property type="project" value="TreeGrafter"/>
</dbReference>
<dbReference type="PANTHER" id="PTHR48069">
    <property type="entry name" value="DIHYDROFOLATE REDUCTASE"/>
    <property type="match status" value="1"/>
</dbReference>
<dbReference type="GO" id="GO:0050661">
    <property type="term" value="F:NADP binding"/>
    <property type="evidence" value="ECO:0007669"/>
    <property type="project" value="InterPro"/>
</dbReference>
<dbReference type="Gene3D" id="3.40.430.10">
    <property type="entry name" value="Dihydrofolate Reductase, subunit A"/>
    <property type="match status" value="1"/>
</dbReference>
<comment type="caution">
    <text evidence="10">The sequence shown here is derived from an EMBL/GenBank/DDBJ whole genome shotgun (WGS) entry which is preliminary data.</text>
</comment>
<dbReference type="Pfam" id="PF00186">
    <property type="entry name" value="DHFR_1"/>
    <property type="match status" value="1"/>
</dbReference>
<accession>A0A6I5NAV4</accession>
<reference evidence="10 11" key="1">
    <citation type="submission" date="2019-09" db="EMBL/GenBank/DDBJ databases">
        <title>Phylogenetic characterization of a novel taxon of the genus Bifidobacterium: Bifidobacterium choloepi sp. nov.</title>
        <authorList>
            <person name="Modesto M."/>
            <person name="Satti M."/>
        </authorList>
    </citation>
    <scope>NUCLEOTIDE SEQUENCE [LARGE SCALE GENOMIC DNA]</scope>
    <source>
        <strain evidence="10 11">BRDM6</strain>
    </source>
</reference>
<dbReference type="InterPro" id="IPR001796">
    <property type="entry name" value="DHFR_dom"/>
</dbReference>
<protein>
    <recommendedName>
        <fullName evidence="3">dihydrofolate reductase</fullName>
        <ecNumber evidence="3">1.5.1.3</ecNumber>
    </recommendedName>
</protein>
<evidence type="ECO:0000256" key="6">
    <source>
        <dbReference type="ARBA" id="ARBA00023002"/>
    </source>
</evidence>
<dbReference type="InterPro" id="IPR012259">
    <property type="entry name" value="DHFR"/>
</dbReference>
<evidence type="ECO:0000256" key="4">
    <source>
        <dbReference type="ARBA" id="ARBA00022563"/>
    </source>
</evidence>
<dbReference type="EC" id="1.5.1.3" evidence="3"/>
<evidence type="ECO:0000256" key="2">
    <source>
        <dbReference type="ARBA" id="ARBA00009539"/>
    </source>
</evidence>
<evidence type="ECO:0000313" key="11">
    <source>
        <dbReference type="Proteomes" id="UP000469292"/>
    </source>
</evidence>
<feature type="region of interest" description="Disordered" evidence="8">
    <location>
        <begin position="1"/>
        <end position="25"/>
    </location>
</feature>
<dbReference type="PRINTS" id="PR00070">
    <property type="entry name" value="DHFR"/>
</dbReference>